<feature type="transmembrane region" description="Helical" evidence="2">
    <location>
        <begin position="322"/>
        <end position="345"/>
    </location>
</feature>
<feature type="signal peptide" evidence="3">
    <location>
        <begin position="1"/>
        <end position="24"/>
    </location>
</feature>
<dbReference type="Gene3D" id="2.60.40.2380">
    <property type="match status" value="1"/>
</dbReference>
<feature type="chain" id="PRO_5043554669" evidence="3">
    <location>
        <begin position="25"/>
        <end position="625"/>
    </location>
</feature>
<proteinExistence type="predicted"/>
<dbReference type="Proteomes" id="UP001209694">
    <property type="component" value="Unassembled WGS sequence"/>
</dbReference>
<accession>A0AAW5VB89</accession>
<feature type="transmembrane region" description="Helical" evidence="2">
    <location>
        <begin position="236"/>
        <end position="256"/>
    </location>
</feature>
<dbReference type="Pfam" id="PF07228">
    <property type="entry name" value="SpoIIE"/>
    <property type="match status" value="1"/>
</dbReference>
<dbReference type="RefSeq" id="WP_100718566.1">
    <property type="nucleotide sequence ID" value="NZ_JAMQPS010000009.1"/>
</dbReference>
<evidence type="ECO:0000259" key="4">
    <source>
        <dbReference type="SMART" id="SM00331"/>
    </source>
</evidence>
<feature type="transmembrane region" description="Helical" evidence="2">
    <location>
        <begin position="171"/>
        <end position="193"/>
    </location>
</feature>
<gene>
    <name evidence="5" type="ORF">ND810_18300</name>
</gene>
<name>A0AAW5VB89_9LEPT</name>
<dbReference type="PANTHER" id="PTHR43156">
    <property type="entry name" value="STAGE II SPORULATION PROTEIN E-RELATED"/>
    <property type="match status" value="1"/>
</dbReference>
<dbReference type="Pfam" id="PF07696">
    <property type="entry name" value="7TMR-DISMED2"/>
    <property type="match status" value="1"/>
</dbReference>
<feature type="transmembrane region" description="Helical" evidence="2">
    <location>
        <begin position="268"/>
        <end position="290"/>
    </location>
</feature>
<dbReference type="InterPro" id="IPR052016">
    <property type="entry name" value="Bact_Sigma-Reg"/>
</dbReference>
<comment type="caution">
    <text evidence="5">The sequence shown here is derived from an EMBL/GenBank/DDBJ whole genome shotgun (WGS) entry which is preliminary data.</text>
</comment>
<dbReference type="SMART" id="SM00331">
    <property type="entry name" value="PP2C_SIG"/>
    <property type="match status" value="1"/>
</dbReference>
<dbReference type="AlphaFoldDB" id="A0AAW5VB89"/>
<dbReference type="InterPro" id="IPR011623">
    <property type="entry name" value="7TMR_DISM_rcpt_extracell_dom1"/>
</dbReference>
<evidence type="ECO:0000313" key="6">
    <source>
        <dbReference type="Proteomes" id="UP001209694"/>
    </source>
</evidence>
<keyword evidence="1" id="KW-0378">Hydrolase</keyword>
<dbReference type="SUPFAM" id="SSF81606">
    <property type="entry name" value="PP2C-like"/>
    <property type="match status" value="1"/>
</dbReference>
<dbReference type="Pfam" id="PF07695">
    <property type="entry name" value="7TMR-DISM_7TM"/>
    <property type="match status" value="1"/>
</dbReference>
<feature type="transmembrane region" description="Helical" evidence="2">
    <location>
        <begin position="200"/>
        <end position="221"/>
    </location>
</feature>
<keyword evidence="3" id="KW-0732">Signal</keyword>
<keyword evidence="2" id="KW-0472">Membrane</keyword>
<dbReference type="PROSITE" id="PS51257">
    <property type="entry name" value="PROKAR_LIPOPROTEIN"/>
    <property type="match status" value="1"/>
</dbReference>
<dbReference type="InterPro" id="IPR036457">
    <property type="entry name" value="PPM-type-like_dom_sf"/>
</dbReference>
<reference evidence="5" key="1">
    <citation type="submission" date="2022-06" db="EMBL/GenBank/DDBJ databases">
        <title>Leptospira isolates from biofilms formed at urban environments.</title>
        <authorList>
            <person name="Ribeiro P.S."/>
            <person name="Sousa T."/>
            <person name="Carvalho N."/>
            <person name="Aburjaile F."/>
            <person name="Neves F."/>
            <person name="Oliveira D."/>
            <person name="Blanco L."/>
            <person name="Lima J."/>
            <person name="Costa F."/>
            <person name="Brenig B."/>
            <person name="Soares S."/>
            <person name="Ramos R."/>
            <person name="Goes-Neto A."/>
            <person name="Matiuzzi M."/>
            <person name="Azevedo V."/>
            <person name="Ristow P."/>
        </authorList>
    </citation>
    <scope>NUCLEOTIDE SEQUENCE</scope>
    <source>
        <strain evidence="5">VSF7</strain>
    </source>
</reference>
<keyword evidence="2" id="KW-1133">Transmembrane helix</keyword>
<dbReference type="GO" id="GO:0016791">
    <property type="term" value="F:phosphatase activity"/>
    <property type="evidence" value="ECO:0007669"/>
    <property type="project" value="TreeGrafter"/>
</dbReference>
<dbReference type="EMBL" id="JAMQQD010000010">
    <property type="protein sequence ID" value="MCW7517124.1"/>
    <property type="molecule type" value="Genomic_DNA"/>
</dbReference>
<protein>
    <submittedName>
        <fullName evidence="5">SpoIIE family protein phosphatase</fullName>
    </submittedName>
</protein>
<dbReference type="Gene3D" id="3.60.40.10">
    <property type="entry name" value="PPM-type phosphatase domain"/>
    <property type="match status" value="1"/>
</dbReference>
<dbReference type="InterPro" id="IPR011622">
    <property type="entry name" value="7TMR_DISM_rcpt_extracell_dom2"/>
</dbReference>
<feature type="domain" description="PPM-type phosphatase" evidence="4">
    <location>
        <begin position="416"/>
        <end position="624"/>
    </location>
</feature>
<dbReference type="InterPro" id="IPR001932">
    <property type="entry name" value="PPM-type_phosphatase-like_dom"/>
</dbReference>
<organism evidence="5 6">
    <name type="scientific">Leptospira levettii</name>
    <dbReference type="NCBI Taxonomy" id="2023178"/>
    <lineage>
        <taxon>Bacteria</taxon>
        <taxon>Pseudomonadati</taxon>
        <taxon>Spirochaetota</taxon>
        <taxon>Spirochaetia</taxon>
        <taxon>Leptospirales</taxon>
        <taxon>Leptospiraceae</taxon>
        <taxon>Leptospira</taxon>
    </lineage>
</organism>
<evidence type="ECO:0000313" key="5">
    <source>
        <dbReference type="EMBL" id="MCW7517124.1"/>
    </source>
</evidence>
<feature type="transmembrane region" description="Helical" evidence="2">
    <location>
        <begin position="296"/>
        <end position="315"/>
    </location>
</feature>
<keyword evidence="2" id="KW-0812">Transmembrane</keyword>
<dbReference type="PANTHER" id="PTHR43156:SF2">
    <property type="entry name" value="STAGE II SPORULATION PROTEIN E"/>
    <property type="match status" value="1"/>
</dbReference>
<evidence type="ECO:0000256" key="3">
    <source>
        <dbReference type="SAM" id="SignalP"/>
    </source>
</evidence>
<evidence type="ECO:0000256" key="1">
    <source>
        <dbReference type="ARBA" id="ARBA00022801"/>
    </source>
</evidence>
<evidence type="ECO:0000256" key="2">
    <source>
        <dbReference type="SAM" id="Phobius"/>
    </source>
</evidence>
<sequence>MIRRVLQNNLWLVFVFLSVSGCTAQLPERPTIQYSFQNLTLEQVLNDEVDWSKPEKMKYNFGYWKRFVWVKFELINPSDVPSHYILDIESPWVDEVFLAWKSLGKVETTVFRGTDTHALKEIPHRNPVFSLDLSPNEKRTVYLKIANVGILSAPLRIWTRNSFLDRVERDYIANGIYFGIISALLLYNLLIFISVREKAYLFYCLYLTTLLVNYALLGGFFKQLLIPESTLNVKPYLYTSVNASLLFVGLFSLTFLNLKTVHPKLDRLILGSAVAIGVYSVFSFLIPYHWMEISFIYTFPYFILLLVSAGIYSYWKGVKSSLFFVSAWVTLFVGVIVDSLTKASILPTTTFGRYGVQIGTALEVVLFSLALGRRLRFLLEENLASQNQLSAIRKDFEIARRIQMRILPAEVPKSEHISAIVSYLPLYDIGGDFYDYFETNGNELGIVIADVTGHGVSAALDSSTVKIAFRNAKSFMHSPKELMAEMNQFLCTSLHARFVSAAYFYFDFEAMKLTFTSAGNPPLIFIRDGKVQSAECPGLLLGVRSDFSYEQKEVYLKKGDRLLIFTDGLYENLKPNEDLYSILFPEIRPIVGFTQNEFHQKLLERLSSIRTILKDDITFISLDIV</sequence>